<comment type="subcellular location">
    <subcellularLocation>
        <location evidence="1">Cell membrane</location>
        <topology evidence="1">Multi-pass membrane protein</topology>
    </subcellularLocation>
</comment>
<feature type="transmembrane region" description="Helical" evidence="11">
    <location>
        <begin position="342"/>
        <end position="361"/>
    </location>
</feature>
<proteinExistence type="inferred from homology"/>
<name>A0A1R4AAU1_BABMR</name>
<feature type="region of interest" description="Disordered" evidence="10">
    <location>
        <begin position="86"/>
        <end position="108"/>
    </location>
</feature>
<reference evidence="12 13" key="3">
    <citation type="journal article" date="2016" name="Sci. Rep.">
        <title>Genome-wide diversity and gene expression profiling of Babesia microti isolates identify polymorphic genes that mediate host-pathogen interactions.</title>
        <authorList>
            <person name="Silva J.C."/>
            <person name="Cornillot E."/>
            <person name="McCracken C."/>
            <person name="Usmani-Brown S."/>
            <person name="Dwivedi A."/>
            <person name="Ifeonu O.O."/>
            <person name="Crabtree J."/>
            <person name="Gotia H.T."/>
            <person name="Virji A.Z."/>
            <person name="Reynes C."/>
            <person name="Colinge J."/>
            <person name="Kumar V."/>
            <person name="Lawres L."/>
            <person name="Pazzi J.E."/>
            <person name="Pablo J.V."/>
            <person name="Hung C."/>
            <person name="Brancato J."/>
            <person name="Kumari P."/>
            <person name="Orvis J."/>
            <person name="Tretina K."/>
            <person name="Chibucos M."/>
            <person name="Ott S."/>
            <person name="Sadzewicz L."/>
            <person name="Sengamalay N."/>
            <person name="Shetty A.C."/>
            <person name="Su Q."/>
            <person name="Tallon L."/>
            <person name="Fraser C.M."/>
            <person name="Frutos R."/>
            <person name="Molina D.M."/>
            <person name="Krause P.J."/>
            <person name="Ben Mamoun C."/>
        </authorList>
    </citation>
    <scope>NUCLEOTIDE SEQUENCE [LARGE SCALE GENOMIC DNA]</scope>
    <source>
        <strain evidence="12 13">RI</strain>
    </source>
</reference>
<feature type="transmembrane region" description="Helical" evidence="11">
    <location>
        <begin position="262"/>
        <end position="280"/>
    </location>
</feature>
<dbReference type="VEuPathDB" id="PiroplasmaDB:BMR1_02g03500"/>
<evidence type="ECO:0000256" key="3">
    <source>
        <dbReference type="ARBA" id="ARBA00022448"/>
    </source>
</evidence>
<keyword evidence="6 11" id="KW-0812">Transmembrane</keyword>
<feature type="compositionally biased region" description="Polar residues" evidence="10">
    <location>
        <begin position="38"/>
        <end position="50"/>
    </location>
</feature>
<dbReference type="Gene3D" id="1.20.1280.290">
    <property type="match status" value="2"/>
</dbReference>
<keyword evidence="9 11" id="KW-0472">Membrane</keyword>
<dbReference type="GO" id="GO:0051119">
    <property type="term" value="F:sugar transmembrane transporter activity"/>
    <property type="evidence" value="ECO:0007669"/>
    <property type="project" value="InterPro"/>
</dbReference>
<dbReference type="Pfam" id="PF03083">
    <property type="entry name" value="MtN3_slv"/>
    <property type="match status" value="2"/>
</dbReference>
<feature type="transmembrane region" description="Helical" evidence="11">
    <location>
        <begin position="407"/>
        <end position="426"/>
    </location>
</feature>
<feature type="compositionally biased region" description="Polar residues" evidence="10">
    <location>
        <begin position="19"/>
        <end position="29"/>
    </location>
</feature>
<keyword evidence="4" id="KW-1003">Cell membrane</keyword>
<reference evidence="12 13" key="2">
    <citation type="journal article" date="2013" name="PLoS ONE">
        <title>Whole genome mapping and re-organization of the nuclear and mitochondrial genomes of Babesia microti isolates.</title>
        <authorList>
            <person name="Cornillot E."/>
            <person name="Dassouli A."/>
            <person name="Garg A."/>
            <person name="Pachikara N."/>
            <person name="Randazzo S."/>
            <person name="Depoix D."/>
            <person name="Carcy B."/>
            <person name="Delbecq S."/>
            <person name="Frutos R."/>
            <person name="Silva J.C."/>
            <person name="Sutton R."/>
            <person name="Krause P.J."/>
            <person name="Mamoun C.B."/>
        </authorList>
    </citation>
    <scope>NUCLEOTIDE SEQUENCE [LARGE SCALE GENOMIC DNA]</scope>
    <source>
        <strain evidence="12 13">RI</strain>
    </source>
</reference>
<evidence type="ECO:0000256" key="4">
    <source>
        <dbReference type="ARBA" id="ARBA00022475"/>
    </source>
</evidence>
<feature type="region of interest" description="Disordered" evidence="10">
    <location>
        <begin position="12"/>
        <end position="50"/>
    </location>
</feature>
<evidence type="ECO:0000256" key="10">
    <source>
        <dbReference type="SAM" id="MobiDB-lite"/>
    </source>
</evidence>
<dbReference type="EMBL" id="FO082872">
    <property type="protein sequence ID" value="SJK86110.1"/>
    <property type="molecule type" value="Genomic_DNA"/>
</dbReference>
<evidence type="ECO:0000256" key="5">
    <source>
        <dbReference type="ARBA" id="ARBA00022597"/>
    </source>
</evidence>
<dbReference type="OrthoDB" id="409725at2759"/>
<feature type="transmembrane region" description="Helical" evidence="11">
    <location>
        <begin position="286"/>
        <end position="305"/>
    </location>
</feature>
<evidence type="ECO:0000256" key="1">
    <source>
        <dbReference type="ARBA" id="ARBA00004651"/>
    </source>
</evidence>
<dbReference type="Proteomes" id="UP000002899">
    <property type="component" value="Chromosome II"/>
</dbReference>
<protein>
    <submittedName>
        <fullName evidence="12">Sugar efflux transporter for intercellular exchange</fullName>
    </submittedName>
</protein>
<comment type="similarity">
    <text evidence="2">Belongs to the SWEET sugar transporter family.</text>
</comment>
<dbReference type="GO" id="GO:0005886">
    <property type="term" value="C:plasma membrane"/>
    <property type="evidence" value="ECO:0007669"/>
    <property type="project" value="UniProtKB-SubCell"/>
</dbReference>
<evidence type="ECO:0000256" key="9">
    <source>
        <dbReference type="ARBA" id="ARBA00023136"/>
    </source>
</evidence>
<evidence type="ECO:0000256" key="6">
    <source>
        <dbReference type="ARBA" id="ARBA00022692"/>
    </source>
</evidence>
<keyword evidence="8 11" id="KW-1133">Transmembrane helix</keyword>
<reference evidence="12 13" key="1">
    <citation type="journal article" date="2012" name="Nucleic Acids Res.">
        <title>Sequencing of the smallest Apicomplexan genome from the human pathogen Babesia microti.</title>
        <authorList>
            <person name="Cornillot E."/>
            <person name="Hadj-Kaddour K."/>
            <person name="Dassouli A."/>
            <person name="Noel B."/>
            <person name="Ranwez V."/>
            <person name="Vacherie B."/>
            <person name="Augagneur Y."/>
            <person name="Bres V."/>
            <person name="Duclos A."/>
            <person name="Randazzo S."/>
            <person name="Carcy B."/>
            <person name="Debierre-Grockiego F."/>
            <person name="Delbecq S."/>
            <person name="Moubri-Menage K."/>
            <person name="Shams-Eldin H."/>
            <person name="Usmani-Brown S."/>
            <person name="Bringaud F."/>
            <person name="Wincker P."/>
            <person name="Vivares C.P."/>
            <person name="Schwarz R.T."/>
            <person name="Schetters T.P."/>
            <person name="Krause P.J."/>
            <person name="Gorenflot A."/>
            <person name="Berry V."/>
            <person name="Barbe V."/>
            <person name="Ben Mamoun C."/>
        </authorList>
    </citation>
    <scope>NUCLEOTIDE SEQUENCE [LARGE SCALE GENOMIC DNA]</scope>
    <source>
        <strain evidence="12 13">RI</strain>
    </source>
</reference>
<accession>A0A1R4AAU1</accession>
<organism evidence="12 13">
    <name type="scientific">Babesia microti (strain RI)</name>
    <dbReference type="NCBI Taxonomy" id="1133968"/>
    <lineage>
        <taxon>Eukaryota</taxon>
        <taxon>Sar</taxon>
        <taxon>Alveolata</taxon>
        <taxon>Apicomplexa</taxon>
        <taxon>Aconoidasida</taxon>
        <taxon>Piroplasmida</taxon>
        <taxon>Babesiidae</taxon>
        <taxon>Babesia</taxon>
    </lineage>
</organism>
<evidence type="ECO:0000256" key="8">
    <source>
        <dbReference type="ARBA" id="ARBA00022989"/>
    </source>
</evidence>
<dbReference type="KEGG" id="bmic:BMR1_02g03500"/>
<sequence>MALDVVLQKEIASHKESKPQISEGTSFTASIKPVGSAESPNNSSNVSVGATSTAAIDHEEKLEKLVGKVETLEGKIEKLVSEQDKFSNNDNKTDLNAGVPNIDGKNAKNNNAKIHTANDAQKADNGDFDSKVNQIYGENKDDINYIGGSSQKVTLHEFKQHDIGHAETRNETNRSNVAQKIQNGRLPPILPNPNPRNNVATTSELQENNWNFLNWIGNLVTKEFGFFVKMSAIISNVIMSLTPFPSIIKILNEKSTGNLSSLPYLMSLISASLYSLYGYLSKKPLILMSNLFGFLMGVIYVSIFHRNCHEKSKMMKLLKYYKISCGILIFIFTSYIAFDMDIFIIIIGVFAAVVSFLSYAAPLESIPMIFKERDTSCIPIEIILGNFWSCIFMLSYGFTIWDHFVIVPNFLGILVGSAQVGVLLIYPRKERGFTYIDDGIHTPSVIGTKLV</sequence>
<gene>
    <name evidence="12" type="ORF">BMR1_02g03500</name>
</gene>
<evidence type="ECO:0000313" key="12">
    <source>
        <dbReference type="EMBL" id="SJK86110.1"/>
    </source>
</evidence>
<evidence type="ECO:0000256" key="7">
    <source>
        <dbReference type="ARBA" id="ARBA00022737"/>
    </source>
</evidence>
<dbReference type="PANTHER" id="PTHR10791:SF30">
    <property type="entry name" value="SUGAR TRANSPORTER SWEET1"/>
    <property type="match status" value="1"/>
</dbReference>
<dbReference type="InterPro" id="IPR004316">
    <property type="entry name" value="SWEET_rpt"/>
</dbReference>
<evidence type="ECO:0000256" key="2">
    <source>
        <dbReference type="ARBA" id="ARBA00007809"/>
    </source>
</evidence>
<dbReference type="GeneID" id="24424482"/>
<keyword evidence="7" id="KW-0677">Repeat</keyword>
<keyword evidence="5" id="KW-0762">Sugar transport</keyword>
<keyword evidence="13" id="KW-1185">Reference proteome</keyword>
<evidence type="ECO:0000313" key="13">
    <source>
        <dbReference type="Proteomes" id="UP000002899"/>
    </source>
</evidence>
<dbReference type="AlphaFoldDB" id="A0A1R4AAU1"/>
<keyword evidence="3" id="KW-0813">Transport</keyword>
<dbReference type="FunFam" id="1.20.1280.290:FF:000007">
    <property type="entry name" value="Bidirectional sugar transporter SWEET7"/>
    <property type="match status" value="1"/>
</dbReference>
<feature type="transmembrane region" description="Helical" evidence="11">
    <location>
        <begin position="317"/>
        <end position="336"/>
    </location>
</feature>
<dbReference type="RefSeq" id="XP_021338306.1">
    <property type="nucleotide sequence ID" value="XM_021481694.1"/>
</dbReference>
<dbReference type="PANTHER" id="PTHR10791">
    <property type="entry name" value="RAG1-ACTIVATING PROTEIN 1"/>
    <property type="match status" value="1"/>
</dbReference>
<dbReference type="InterPro" id="IPR047664">
    <property type="entry name" value="SWEET"/>
</dbReference>
<evidence type="ECO:0000256" key="11">
    <source>
        <dbReference type="SAM" id="Phobius"/>
    </source>
</evidence>
<feature type="transmembrane region" description="Helical" evidence="11">
    <location>
        <begin position="382"/>
        <end position="401"/>
    </location>
</feature>